<accession>W7XFX8</accession>
<dbReference type="AlphaFoldDB" id="W7XFX8"/>
<evidence type="ECO:0000256" key="1">
    <source>
        <dbReference type="SAM" id="Phobius"/>
    </source>
</evidence>
<dbReference type="RefSeq" id="XP_012654508.1">
    <property type="nucleotide sequence ID" value="XM_012799054.1"/>
</dbReference>
<dbReference type="KEGG" id="tet:TTHERM_000485959"/>
<protein>
    <submittedName>
        <fullName evidence="2">Transmembrane protein, putative</fullName>
    </submittedName>
</protein>
<feature type="transmembrane region" description="Helical" evidence="1">
    <location>
        <begin position="20"/>
        <end position="38"/>
    </location>
</feature>
<dbReference type="EMBL" id="GG662587">
    <property type="protein sequence ID" value="EWS72941.1"/>
    <property type="molecule type" value="Genomic_DNA"/>
</dbReference>
<proteinExistence type="predicted"/>
<name>W7XFX8_TETTS</name>
<organism evidence="2 3">
    <name type="scientific">Tetrahymena thermophila (strain SB210)</name>
    <dbReference type="NCBI Taxonomy" id="312017"/>
    <lineage>
        <taxon>Eukaryota</taxon>
        <taxon>Sar</taxon>
        <taxon>Alveolata</taxon>
        <taxon>Ciliophora</taxon>
        <taxon>Intramacronucleata</taxon>
        <taxon>Oligohymenophorea</taxon>
        <taxon>Hymenostomatida</taxon>
        <taxon>Tetrahymenina</taxon>
        <taxon>Tetrahymenidae</taxon>
        <taxon>Tetrahymena</taxon>
    </lineage>
</organism>
<keyword evidence="1" id="KW-1133">Transmembrane helix</keyword>
<reference evidence="3" key="1">
    <citation type="journal article" date="2006" name="PLoS Biol.">
        <title>Macronuclear genome sequence of the ciliate Tetrahymena thermophila, a model eukaryote.</title>
        <authorList>
            <person name="Eisen J.A."/>
            <person name="Coyne R.S."/>
            <person name="Wu M."/>
            <person name="Wu D."/>
            <person name="Thiagarajan M."/>
            <person name="Wortman J.R."/>
            <person name="Badger J.H."/>
            <person name="Ren Q."/>
            <person name="Amedeo P."/>
            <person name="Jones K.M."/>
            <person name="Tallon L.J."/>
            <person name="Delcher A.L."/>
            <person name="Salzberg S.L."/>
            <person name="Silva J.C."/>
            <person name="Haas B.J."/>
            <person name="Majoros W.H."/>
            <person name="Farzad M."/>
            <person name="Carlton J.M."/>
            <person name="Smith R.K. Jr."/>
            <person name="Garg J."/>
            <person name="Pearlman R.E."/>
            <person name="Karrer K.M."/>
            <person name="Sun L."/>
            <person name="Manning G."/>
            <person name="Elde N.C."/>
            <person name="Turkewitz A.P."/>
            <person name="Asai D.J."/>
            <person name="Wilkes D.E."/>
            <person name="Wang Y."/>
            <person name="Cai H."/>
            <person name="Collins K."/>
            <person name="Stewart B.A."/>
            <person name="Lee S.R."/>
            <person name="Wilamowska K."/>
            <person name="Weinberg Z."/>
            <person name="Ruzzo W.L."/>
            <person name="Wloga D."/>
            <person name="Gaertig J."/>
            <person name="Frankel J."/>
            <person name="Tsao C.-C."/>
            <person name="Gorovsky M.A."/>
            <person name="Keeling P.J."/>
            <person name="Waller R.F."/>
            <person name="Patron N.J."/>
            <person name="Cherry J.M."/>
            <person name="Stover N.A."/>
            <person name="Krieger C.J."/>
            <person name="del Toro C."/>
            <person name="Ryder H.F."/>
            <person name="Williamson S.C."/>
            <person name="Barbeau R.A."/>
            <person name="Hamilton E.P."/>
            <person name="Orias E."/>
        </authorList>
    </citation>
    <scope>NUCLEOTIDE SEQUENCE [LARGE SCALE GENOMIC DNA]</scope>
    <source>
        <strain evidence="3">SB210</strain>
    </source>
</reference>
<keyword evidence="1 2" id="KW-0812">Transmembrane</keyword>
<dbReference type="Proteomes" id="UP000009168">
    <property type="component" value="Unassembled WGS sequence"/>
</dbReference>
<evidence type="ECO:0000313" key="2">
    <source>
        <dbReference type="EMBL" id="EWS72941.1"/>
    </source>
</evidence>
<keyword evidence="3" id="KW-1185">Reference proteome</keyword>
<sequence>MIFYQNEYLSFAQSKQSFKYIIRVLLIQFKGFIIKILCESYILQKRSLLLVVSVLLNYNVNLLKFQHQILINNFYRILEYSYFLQFTKQINRINLNHQKIYNI</sequence>
<dbReference type="InParanoid" id="W7XFX8"/>
<evidence type="ECO:0000313" key="3">
    <source>
        <dbReference type="Proteomes" id="UP000009168"/>
    </source>
</evidence>
<gene>
    <name evidence="2" type="ORF">TTHERM_000485959</name>
</gene>
<keyword evidence="1" id="KW-0472">Membrane</keyword>
<dbReference type="GeneID" id="24439218"/>